<evidence type="ECO:0000256" key="3">
    <source>
        <dbReference type="ARBA" id="ARBA00023054"/>
    </source>
</evidence>
<evidence type="ECO:0000256" key="5">
    <source>
        <dbReference type="SAM" id="MobiDB-lite"/>
    </source>
</evidence>
<gene>
    <name evidence="6" type="primary">rmuC</name>
    <name evidence="6" type="ORF">Q8791_00885</name>
</gene>
<comment type="caution">
    <text evidence="6">The sequence shown here is derived from an EMBL/GenBank/DDBJ whole genome shotgun (WGS) entry which is preliminary data.</text>
</comment>
<comment type="similarity">
    <text evidence="2">Belongs to the RmuC family.</text>
</comment>
<dbReference type="PANTHER" id="PTHR30563:SF0">
    <property type="entry name" value="DNA RECOMBINATION PROTEIN RMUC"/>
    <property type="match status" value="1"/>
</dbReference>
<protein>
    <submittedName>
        <fullName evidence="6">DNA recombination protein RmuC</fullName>
    </submittedName>
</protein>
<evidence type="ECO:0000313" key="6">
    <source>
        <dbReference type="EMBL" id="MEE2035777.1"/>
    </source>
</evidence>
<evidence type="ECO:0000256" key="1">
    <source>
        <dbReference type="ARBA" id="ARBA00003416"/>
    </source>
</evidence>
<dbReference type="PANTHER" id="PTHR30563">
    <property type="entry name" value="DNA RECOMBINATION PROTEIN RMUC"/>
    <property type="match status" value="1"/>
</dbReference>
<evidence type="ECO:0000256" key="4">
    <source>
        <dbReference type="ARBA" id="ARBA00023172"/>
    </source>
</evidence>
<keyword evidence="4" id="KW-0233">DNA recombination</keyword>
<feature type="region of interest" description="Disordered" evidence="5">
    <location>
        <begin position="26"/>
        <end position="78"/>
    </location>
</feature>
<comment type="function">
    <text evidence="1">Involved in DNA recombination.</text>
</comment>
<dbReference type="RefSeq" id="WP_330089789.1">
    <property type="nucleotide sequence ID" value="NZ_JAUZMY010000001.1"/>
</dbReference>
<dbReference type="Pfam" id="PF02646">
    <property type="entry name" value="RmuC"/>
    <property type="match status" value="1"/>
</dbReference>
<keyword evidence="7" id="KW-1185">Reference proteome</keyword>
<dbReference type="InterPro" id="IPR003798">
    <property type="entry name" value="DNA_recombination_RmuC"/>
</dbReference>
<reference evidence="6 7" key="1">
    <citation type="submission" date="2023-08" db="EMBL/GenBank/DDBJ databases">
        <authorList>
            <person name="Girao M."/>
            <person name="Carvalho M.F."/>
        </authorList>
    </citation>
    <scope>NUCLEOTIDE SEQUENCE [LARGE SCALE GENOMIC DNA]</scope>
    <source>
        <strain evidence="6 7">CT-R113</strain>
    </source>
</reference>
<organism evidence="6 7">
    <name type="scientific">Nocardiopsis codii</name>
    <dbReference type="NCBI Taxonomy" id="3065942"/>
    <lineage>
        <taxon>Bacteria</taxon>
        <taxon>Bacillati</taxon>
        <taxon>Actinomycetota</taxon>
        <taxon>Actinomycetes</taxon>
        <taxon>Streptosporangiales</taxon>
        <taxon>Nocardiopsidaceae</taxon>
        <taxon>Nocardiopsis</taxon>
    </lineage>
</organism>
<keyword evidence="3" id="KW-0175">Coiled coil</keyword>
<dbReference type="EMBL" id="JAUZMY010000001">
    <property type="protein sequence ID" value="MEE2035777.1"/>
    <property type="molecule type" value="Genomic_DNA"/>
</dbReference>
<accession>A0ABU7K0K5</accession>
<evidence type="ECO:0000256" key="2">
    <source>
        <dbReference type="ARBA" id="ARBA00009840"/>
    </source>
</evidence>
<name>A0ABU7K0K5_9ACTN</name>
<dbReference type="Proteomes" id="UP001356095">
    <property type="component" value="Unassembled WGS sequence"/>
</dbReference>
<sequence>MLIFALLAATATISAVLGHLFARHRSESRNRHHSDERNRLGTELRLAEEQRDQARTQAETLRRERDEAQSAQREREIAATEQNARLEAASGRIGALEVELDALRGQNQRAATDAGGLRKSLDESRQRLRDLEGELTTAERDKAALEAVADQRKELIDEHKAVIEKLRTERAGLEKRQAEVTAIQKELDQAREKHSRLQSDQIKSVVAEMLSTSQEKLAATANESLGGAAKAVTEKLQELGVQLREVDGKRASTEARLDEQIKNLAKESLESRKQTASLVQALRKSHVRGQWGELQLKRAVEMANLRERCDFDLQVVVKEDGKVLRPDMVVNLTGDRRVVVDAKVSLDAFMSALEATEETERDRLMGEHTRQVRAHVDGLAAKKYHDKVEGSADFVLMFLPSEALLQAAMNQDAGLYEYALDKRVVIASPTVLVSMLRTIALSWNEKMMQENTEKIRKLGREVYERLATLSDHLGNLGHHIDKTVEFYDKTIGSLEGRILKPARDFTKLGIQSNKKLAERKPVERQTRALVAPELVRAVTTEPVVPAVGTARPETEQLN</sequence>
<evidence type="ECO:0000313" key="7">
    <source>
        <dbReference type="Proteomes" id="UP001356095"/>
    </source>
</evidence>
<proteinExistence type="inferred from homology"/>